<keyword evidence="6" id="KW-1185">Reference proteome</keyword>
<dbReference type="GO" id="GO:0016491">
    <property type="term" value="F:oxidoreductase activity"/>
    <property type="evidence" value="ECO:0007669"/>
    <property type="project" value="UniProtKB-KW"/>
</dbReference>
<dbReference type="EC" id="1.1.5.-" evidence="5"/>
<name>A0A5C6FBZ3_9BACT</name>
<evidence type="ECO:0000256" key="2">
    <source>
        <dbReference type="ARBA" id="ARBA00022737"/>
    </source>
</evidence>
<dbReference type="InterPro" id="IPR001220">
    <property type="entry name" value="Legume_lectin_dom"/>
</dbReference>
<dbReference type="InterPro" id="IPR056573">
    <property type="entry name" value="Lectin_L-type_dom"/>
</dbReference>
<evidence type="ECO:0000259" key="4">
    <source>
        <dbReference type="SMART" id="SM00237"/>
    </source>
</evidence>
<organism evidence="5 6">
    <name type="scientific">Rubripirellula reticaptiva</name>
    <dbReference type="NCBI Taxonomy" id="2528013"/>
    <lineage>
        <taxon>Bacteria</taxon>
        <taxon>Pseudomonadati</taxon>
        <taxon>Planctomycetota</taxon>
        <taxon>Planctomycetia</taxon>
        <taxon>Pirellulales</taxon>
        <taxon>Pirellulaceae</taxon>
        <taxon>Rubripirellula</taxon>
    </lineage>
</organism>
<evidence type="ECO:0000313" key="6">
    <source>
        <dbReference type="Proteomes" id="UP000317977"/>
    </source>
</evidence>
<dbReference type="InterPro" id="IPR031768">
    <property type="entry name" value="CBM60_xylan-bd"/>
</dbReference>
<keyword evidence="3" id="KW-0106">Calcium</keyword>
<proteinExistence type="predicted"/>
<dbReference type="CDD" id="cd01951">
    <property type="entry name" value="lectin_L-type"/>
    <property type="match status" value="1"/>
</dbReference>
<dbReference type="RefSeq" id="WP_186776036.1">
    <property type="nucleotide sequence ID" value="NZ_SJPX01000001.1"/>
</dbReference>
<dbReference type="Gene3D" id="2.60.120.200">
    <property type="match status" value="1"/>
</dbReference>
<dbReference type="EMBL" id="SJPX01000001">
    <property type="protein sequence ID" value="TWU58312.1"/>
    <property type="molecule type" value="Genomic_DNA"/>
</dbReference>
<dbReference type="InterPro" id="IPR011042">
    <property type="entry name" value="6-blade_b-propeller_TolB-like"/>
</dbReference>
<dbReference type="InterPro" id="IPR013320">
    <property type="entry name" value="ConA-like_dom_sf"/>
</dbReference>
<dbReference type="Gene3D" id="2.60.40.2030">
    <property type="match status" value="1"/>
</dbReference>
<dbReference type="Proteomes" id="UP000317977">
    <property type="component" value="Unassembled WGS sequence"/>
</dbReference>
<dbReference type="SUPFAM" id="SSF49899">
    <property type="entry name" value="Concanavalin A-like lectins/glucanases"/>
    <property type="match status" value="1"/>
</dbReference>
<dbReference type="Gene3D" id="2.60.60.40">
    <property type="match status" value="2"/>
</dbReference>
<accession>A0A5C6FBZ3</accession>
<feature type="domain" description="Calx-beta" evidence="4">
    <location>
        <begin position="450"/>
        <end position="549"/>
    </location>
</feature>
<dbReference type="InterPro" id="IPR011041">
    <property type="entry name" value="Quinoprot_gluc/sorb_DH_b-prop"/>
</dbReference>
<comment type="caution">
    <text evidence="5">The sequence shown here is derived from an EMBL/GenBank/DDBJ whole genome shotgun (WGS) entry which is preliminary data.</text>
</comment>
<dbReference type="PANTHER" id="PTHR19328">
    <property type="entry name" value="HEDGEHOG-INTERACTING PROTEIN"/>
    <property type="match status" value="1"/>
</dbReference>
<dbReference type="GO" id="GO:0030246">
    <property type="term" value="F:carbohydrate binding"/>
    <property type="evidence" value="ECO:0007669"/>
    <property type="project" value="InterPro"/>
</dbReference>
<dbReference type="PANTHER" id="PTHR19328:SF13">
    <property type="entry name" value="HIPL1 PROTEIN"/>
    <property type="match status" value="1"/>
</dbReference>
<keyword evidence="5" id="KW-0560">Oxidoreductase</keyword>
<protein>
    <submittedName>
        <fullName evidence="5">Soluble aldose sugar dehydrogenase YliI</fullName>
        <ecNumber evidence="5">1.1.5.-</ecNumber>
    </submittedName>
</protein>
<dbReference type="Pfam" id="PF03160">
    <property type="entry name" value="Calx-beta"/>
    <property type="match status" value="1"/>
</dbReference>
<dbReference type="InterPro" id="IPR003644">
    <property type="entry name" value="Calx_beta"/>
</dbReference>
<dbReference type="SMART" id="SM00237">
    <property type="entry name" value="Calx_beta"/>
    <property type="match status" value="1"/>
</dbReference>
<dbReference type="Pfam" id="PF00139">
    <property type="entry name" value="Lectin_legB"/>
    <property type="match status" value="1"/>
</dbReference>
<dbReference type="Pfam" id="PF16841">
    <property type="entry name" value="CBM60"/>
    <property type="match status" value="2"/>
</dbReference>
<dbReference type="SUPFAM" id="SSF50952">
    <property type="entry name" value="Soluble quinoprotein glucose dehydrogenase"/>
    <property type="match status" value="1"/>
</dbReference>
<dbReference type="SUPFAM" id="SSF141072">
    <property type="entry name" value="CalX-like"/>
    <property type="match status" value="1"/>
</dbReference>
<evidence type="ECO:0000313" key="5">
    <source>
        <dbReference type="EMBL" id="TWU58312.1"/>
    </source>
</evidence>
<keyword evidence="1" id="KW-0732">Signal</keyword>
<evidence type="ECO:0000256" key="3">
    <source>
        <dbReference type="ARBA" id="ARBA00022837"/>
    </source>
</evidence>
<dbReference type="InterPro" id="IPR025592">
    <property type="entry name" value="DUF4347"/>
</dbReference>
<dbReference type="InterPro" id="IPR038081">
    <property type="entry name" value="CalX-like_sf"/>
</dbReference>
<dbReference type="AlphaFoldDB" id="A0A5C6FBZ3"/>
<keyword evidence="2" id="KW-0677">Repeat</keyword>
<dbReference type="Gene3D" id="2.120.10.30">
    <property type="entry name" value="TolB, C-terminal domain"/>
    <property type="match status" value="1"/>
</dbReference>
<dbReference type="InterPro" id="IPR012938">
    <property type="entry name" value="Glc/Sorbosone_DH"/>
</dbReference>
<dbReference type="GO" id="GO:0007154">
    <property type="term" value="P:cell communication"/>
    <property type="evidence" value="ECO:0007669"/>
    <property type="project" value="InterPro"/>
</dbReference>
<dbReference type="Pfam" id="PF14252">
    <property type="entry name" value="DUF4347"/>
    <property type="match status" value="1"/>
</dbReference>
<gene>
    <name evidence="5" type="primary">yliI_1</name>
    <name evidence="5" type="ORF">Poly59_12230</name>
</gene>
<evidence type="ECO:0000256" key="1">
    <source>
        <dbReference type="ARBA" id="ARBA00022729"/>
    </source>
</evidence>
<sequence>MLAADAAVAVCHAGAGEVAAPSLAGGQTQASSSQHLVIVDSGVQDVAALLEAVPADASIVMISQAESGVDQITAAIASHQGLKSIHLLSHGSEGKLQLGNETLSSANLGQYQNQIKSWRNSIVAGGDLVIYGCDVASGSQGVSFLAQLASMSGADVAASNDRTGAATSDHFADWDLEYQLGSIETAGLLISNRLGGFTGQLAIEIFAAGSTGDELMELEINGQVVDTWFVQGTDAENGQFYSYVSDVDGVDINDVRINYVNDLYDPANGIDRNLRVDRVVVDGFNYEAEAPSVFATGVWDGSQITSGNLQTEYLRANGYFQFSGDAPTGGNGSVIEVSLRGLSGGESAQLLVDGSVLQTFSGLSTNTQVFSAQADGTVTADRVRVAFINDQYTPGGIDLNLEVDFIRVDGQVFQTEAATTYSTGTWLQEDGIQPGFRQSEVLHTNGYFQYLASSGPVGNAGSFSLVTSEIVTVEGQSSITLEVLRLGGSDGTASVDYLTAADSATAGEDFQATSGRLFFADGETVKQFTVNILDDGIAESTESFSVRIDNPIGADLLAPRTSIVTILDDDSGLPRFESFTSATDLALNGSASINGTQLQLTSTGTRQAGTAFYNSPISVSGNTSFQSSFTFQMGGGAGINGADGMTFLLQNSAAGLNSLGRAGGYLGYDTIGQSVAIEFDNYNNGGDIAANTVAVVINGDTRNAFAEVVSPFDLNNNTLYHAWVEYNGETNTLAVFVSPTEDKPVFAVLKTNIELDSIVGNQAYVGFSAGNYDLTNYHRVGSWNFSLDKPQGDPPVNPTGNVVEQDLITGLDQPLALDWSPDGRNIYIAEKAGVIKVARDGSSSASVVLDISAKVNDVQDRGLIDFTLDPNFQSNGFVYLLYTYDPPEVFDNVGDANAGPDGRGNRAGRLSRFTLDASTGFTSVVSGSELVLLGTNSTWDNFNGFVDSTVSLNEPQGGRENGQYIEDFIVSDSRSHTVGSLQFASDGNLFVSLGDGASFNQTDPRALRVQSLSSLAGKVLRIDPSTGQGVSDNPFYDGNPNSNQSRIYQLGLRNPWRLTLDERTDQLFIGETGLGNYEEINTGVAGTNFGWPYYEGAQGTNSRTPGYSSLPQAQDFYQNGTAKPASIALAHQAGSNVIVLGDIVYNSDLGLQYEGDLFYNDMYRGIVRHANVGPDGQLSGVEVFTTGAEFIVDIQQGADGSLYYANLVEGTVGKWQIV</sequence>
<dbReference type="GO" id="GO:0016020">
    <property type="term" value="C:membrane"/>
    <property type="evidence" value="ECO:0007669"/>
    <property type="project" value="InterPro"/>
</dbReference>
<dbReference type="Pfam" id="PF07995">
    <property type="entry name" value="GSDH"/>
    <property type="match status" value="2"/>
</dbReference>
<reference evidence="5 6" key="1">
    <citation type="submission" date="2019-02" db="EMBL/GenBank/DDBJ databases">
        <title>Deep-cultivation of Planctomycetes and their phenomic and genomic characterization uncovers novel biology.</title>
        <authorList>
            <person name="Wiegand S."/>
            <person name="Jogler M."/>
            <person name="Boedeker C."/>
            <person name="Pinto D."/>
            <person name="Vollmers J."/>
            <person name="Rivas-Marin E."/>
            <person name="Kohn T."/>
            <person name="Peeters S.H."/>
            <person name="Heuer A."/>
            <person name="Rast P."/>
            <person name="Oberbeckmann S."/>
            <person name="Bunk B."/>
            <person name="Jeske O."/>
            <person name="Meyerdierks A."/>
            <person name="Storesund J.E."/>
            <person name="Kallscheuer N."/>
            <person name="Luecker S."/>
            <person name="Lage O.M."/>
            <person name="Pohl T."/>
            <person name="Merkel B.J."/>
            <person name="Hornburger P."/>
            <person name="Mueller R.-W."/>
            <person name="Bruemmer F."/>
            <person name="Labrenz M."/>
            <person name="Spormann A.M."/>
            <person name="Op Den Camp H."/>
            <person name="Overmann J."/>
            <person name="Amann R."/>
            <person name="Jetten M.S.M."/>
            <person name="Mascher T."/>
            <person name="Medema M.H."/>
            <person name="Devos D.P."/>
            <person name="Kaster A.-K."/>
            <person name="Ovreas L."/>
            <person name="Rohde M."/>
            <person name="Galperin M.Y."/>
            <person name="Jogler C."/>
        </authorList>
    </citation>
    <scope>NUCLEOTIDE SEQUENCE [LARGE SCALE GENOMIC DNA]</scope>
    <source>
        <strain evidence="5 6">Poly59</strain>
    </source>
</reference>